<dbReference type="AlphaFoldDB" id="A0A150P923"/>
<sequence length="133" mass="13188">MLAKSSAGGLCMAFPDVCLTPAPPSPSPIPIPYPNVGVEPTNTGFVPHVLLTCAPAHNMSSQPPMTNGDNAGVAMGVASGTVMGPARTVTAAFTVVVGGMPLARLTSITVQNSTNAPGAKVVPSATNVLVLAP</sequence>
<organism evidence="1 2">
    <name type="scientific">Sorangium cellulosum</name>
    <name type="common">Polyangium cellulosum</name>
    <dbReference type="NCBI Taxonomy" id="56"/>
    <lineage>
        <taxon>Bacteria</taxon>
        <taxon>Pseudomonadati</taxon>
        <taxon>Myxococcota</taxon>
        <taxon>Polyangia</taxon>
        <taxon>Polyangiales</taxon>
        <taxon>Polyangiaceae</taxon>
        <taxon>Sorangium</taxon>
    </lineage>
</organism>
<proteinExistence type="predicted"/>
<name>A0A150P923_SORCE</name>
<evidence type="ECO:0000313" key="2">
    <source>
        <dbReference type="Proteomes" id="UP000075420"/>
    </source>
</evidence>
<evidence type="ECO:0000313" key="1">
    <source>
        <dbReference type="EMBL" id="KYF52205.1"/>
    </source>
</evidence>
<comment type="caution">
    <text evidence="1">The sequence shown here is derived from an EMBL/GenBank/DDBJ whole genome shotgun (WGS) entry which is preliminary data.</text>
</comment>
<dbReference type="Proteomes" id="UP000075420">
    <property type="component" value="Unassembled WGS sequence"/>
</dbReference>
<reference evidence="1 2" key="1">
    <citation type="submission" date="2014-02" db="EMBL/GenBank/DDBJ databases">
        <title>The small core and large imbalanced accessory genome model reveals a collaborative survival strategy of Sorangium cellulosum strains in nature.</title>
        <authorList>
            <person name="Han K."/>
            <person name="Peng R."/>
            <person name="Blom J."/>
            <person name="Li Y.-Z."/>
        </authorList>
    </citation>
    <scope>NUCLEOTIDE SEQUENCE [LARGE SCALE GENOMIC DNA]</scope>
    <source>
        <strain evidence="1 2">So0157-25</strain>
    </source>
</reference>
<protein>
    <submittedName>
        <fullName evidence="1">Type VI secretion protein</fullName>
    </submittedName>
</protein>
<accession>A0A150P923</accession>
<gene>
    <name evidence="1" type="ORF">BE08_20945</name>
</gene>
<dbReference type="Pfam" id="PF13665">
    <property type="entry name" value="Tox-PAAR-like"/>
    <property type="match status" value="1"/>
</dbReference>
<dbReference type="EMBL" id="JELY01002554">
    <property type="protein sequence ID" value="KYF52205.1"/>
    <property type="molecule type" value="Genomic_DNA"/>
</dbReference>